<name>A0A9P3GT59_9APHY</name>
<proteinExistence type="predicted"/>
<evidence type="ECO:0000313" key="4">
    <source>
        <dbReference type="Proteomes" id="UP000703269"/>
    </source>
</evidence>
<dbReference type="AlphaFoldDB" id="A0A9P3GT59"/>
<comment type="caution">
    <text evidence="3">The sequence shown here is derived from an EMBL/GenBank/DDBJ whole genome shotgun (WGS) entry which is preliminary data.</text>
</comment>
<accession>A0A9P3GT59</accession>
<evidence type="ECO:0000313" key="3">
    <source>
        <dbReference type="EMBL" id="GJE99094.1"/>
    </source>
</evidence>
<feature type="compositionally biased region" description="Polar residues" evidence="1">
    <location>
        <begin position="1"/>
        <end position="10"/>
    </location>
</feature>
<dbReference type="InterPro" id="IPR013320">
    <property type="entry name" value="ConA-like_dom_sf"/>
</dbReference>
<gene>
    <name evidence="3" type="ORF">PsYK624_153380</name>
</gene>
<dbReference type="Proteomes" id="UP000703269">
    <property type="component" value="Unassembled WGS sequence"/>
</dbReference>
<organism evidence="3 4">
    <name type="scientific">Phanerochaete sordida</name>
    <dbReference type="NCBI Taxonomy" id="48140"/>
    <lineage>
        <taxon>Eukaryota</taxon>
        <taxon>Fungi</taxon>
        <taxon>Dikarya</taxon>
        <taxon>Basidiomycota</taxon>
        <taxon>Agaricomycotina</taxon>
        <taxon>Agaricomycetes</taxon>
        <taxon>Polyporales</taxon>
        <taxon>Phanerochaetaceae</taxon>
        <taxon>Phanerochaete</taxon>
    </lineage>
</organism>
<feature type="region of interest" description="Disordered" evidence="1">
    <location>
        <begin position="1"/>
        <end position="29"/>
    </location>
</feature>
<evidence type="ECO:0000259" key="2">
    <source>
        <dbReference type="PROSITE" id="PS50188"/>
    </source>
</evidence>
<evidence type="ECO:0000256" key="1">
    <source>
        <dbReference type="SAM" id="MobiDB-lite"/>
    </source>
</evidence>
<dbReference type="EMBL" id="BPQB01000101">
    <property type="protein sequence ID" value="GJE99094.1"/>
    <property type="molecule type" value="Genomic_DNA"/>
</dbReference>
<dbReference type="SUPFAM" id="SSF49899">
    <property type="entry name" value="Concanavalin A-like lectins/glucanases"/>
    <property type="match status" value="1"/>
</dbReference>
<dbReference type="PROSITE" id="PS50188">
    <property type="entry name" value="B302_SPRY"/>
    <property type="match status" value="1"/>
</dbReference>
<reference evidence="3 4" key="1">
    <citation type="submission" date="2021-08" db="EMBL/GenBank/DDBJ databases">
        <title>Draft Genome Sequence of Phanerochaete sordida strain YK-624.</title>
        <authorList>
            <person name="Mori T."/>
            <person name="Dohra H."/>
            <person name="Suzuki T."/>
            <person name="Kawagishi H."/>
            <person name="Hirai H."/>
        </authorList>
    </citation>
    <scope>NUCLEOTIDE SEQUENCE [LARGE SCALE GENOMIC DNA]</scope>
    <source>
        <strain evidence="3 4">YK-624</strain>
    </source>
</reference>
<keyword evidence="4" id="KW-1185">Reference proteome</keyword>
<feature type="domain" description="B30.2/SPRY" evidence="2">
    <location>
        <begin position="1"/>
        <end position="193"/>
    </location>
</feature>
<dbReference type="InterPro" id="IPR001870">
    <property type="entry name" value="B30.2/SPRY"/>
</dbReference>
<feature type="compositionally biased region" description="Basic and acidic residues" evidence="1">
    <location>
        <begin position="11"/>
        <end position="21"/>
    </location>
</feature>
<dbReference type="InterPro" id="IPR043136">
    <property type="entry name" value="B30.2/SPRY_sf"/>
</dbReference>
<dbReference type="Gene3D" id="2.60.120.920">
    <property type="match status" value="1"/>
</dbReference>
<sequence length="267" mass="29773">MNSSPQANQARSRDFIKERNTPPEWGVSLQSTGSHDIAGTLEKNGVLYAHNPRRSDGLQYFEVTVNDLRGVHLGIGLFQLKPRAKDPLHSYMKSRKIWWSSGRYQSLKSTYGTHCVRKARAGYFIGDVIGCGIRSDTSTVFLTGNGAWQGDYAFNPKAETCLAVFLYLDTVDGSSLSRYFDIRISFDEGHAPFSAQACFRRMIDGHTRHSVQHAPLPPEVLSIITSTCMLTLEQDTQAHALCKHLHPPTTPVELSLASIARLLYQCL</sequence>
<protein>
    <recommendedName>
        <fullName evidence="2">B30.2/SPRY domain-containing protein</fullName>
    </recommendedName>
</protein>